<dbReference type="GeneID" id="25904214"/>
<dbReference type="Proteomes" id="UP000054560">
    <property type="component" value="Unassembled WGS sequence"/>
</dbReference>
<feature type="coiled-coil region" evidence="1">
    <location>
        <begin position="36"/>
        <end position="102"/>
    </location>
</feature>
<gene>
    <name evidence="2" type="ORF">SARC_03710</name>
</gene>
<keyword evidence="1" id="KW-0175">Coiled coil</keyword>
<evidence type="ECO:0000313" key="2">
    <source>
        <dbReference type="EMBL" id="KNC84048.1"/>
    </source>
</evidence>
<dbReference type="EMBL" id="KQ241791">
    <property type="protein sequence ID" value="KNC84048.1"/>
    <property type="molecule type" value="Genomic_DNA"/>
</dbReference>
<proteinExistence type="predicted"/>
<organism evidence="2 3">
    <name type="scientific">Sphaeroforma arctica JP610</name>
    <dbReference type="NCBI Taxonomy" id="667725"/>
    <lineage>
        <taxon>Eukaryota</taxon>
        <taxon>Ichthyosporea</taxon>
        <taxon>Ichthyophonida</taxon>
        <taxon>Sphaeroforma</taxon>
    </lineage>
</organism>
<name>A0A0L0G750_9EUKA</name>
<reference evidence="2 3" key="1">
    <citation type="submission" date="2011-02" db="EMBL/GenBank/DDBJ databases">
        <title>The Genome Sequence of Sphaeroforma arctica JP610.</title>
        <authorList>
            <consortium name="The Broad Institute Genome Sequencing Platform"/>
            <person name="Russ C."/>
            <person name="Cuomo C."/>
            <person name="Young S.K."/>
            <person name="Zeng Q."/>
            <person name="Gargeya S."/>
            <person name="Alvarado L."/>
            <person name="Berlin A."/>
            <person name="Chapman S.B."/>
            <person name="Chen Z."/>
            <person name="Freedman E."/>
            <person name="Gellesch M."/>
            <person name="Goldberg J."/>
            <person name="Griggs A."/>
            <person name="Gujja S."/>
            <person name="Heilman E."/>
            <person name="Heiman D."/>
            <person name="Howarth C."/>
            <person name="Mehta T."/>
            <person name="Neiman D."/>
            <person name="Pearson M."/>
            <person name="Roberts A."/>
            <person name="Saif S."/>
            <person name="Shea T."/>
            <person name="Shenoy N."/>
            <person name="Sisk P."/>
            <person name="Stolte C."/>
            <person name="Sykes S."/>
            <person name="White J."/>
            <person name="Yandava C."/>
            <person name="Burger G."/>
            <person name="Gray M.W."/>
            <person name="Holland P.W.H."/>
            <person name="King N."/>
            <person name="Lang F.B.F."/>
            <person name="Roger A.J."/>
            <person name="Ruiz-Trillo I."/>
            <person name="Haas B."/>
            <person name="Nusbaum C."/>
            <person name="Birren B."/>
        </authorList>
    </citation>
    <scope>NUCLEOTIDE SEQUENCE [LARGE SCALE GENOMIC DNA]</scope>
    <source>
        <strain evidence="2 3">JP610</strain>
    </source>
</reference>
<evidence type="ECO:0000256" key="1">
    <source>
        <dbReference type="SAM" id="Coils"/>
    </source>
</evidence>
<dbReference type="AlphaFoldDB" id="A0A0L0G750"/>
<accession>A0A0L0G750</accession>
<sequence length="105" mass="12387">MADLESYTVQQHGTEQDQQTLIQTLKSEVLITRIQVERSRVDLEQCEEEKIQAQQQAKDWELRANEAQTYCREVEANNRNTVTTLEQNIQECEQVCRRLVRLTYA</sequence>
<keyword evidence="3" id="KW-1185">Reference proteome</keyword>
<evidence type="ECO:0000313" key="3">
    <source>
        <dbReference type="Proteomes" id="UP000054560"/>
    </source>
</evidence>
<dbReference type="RefSeq" id="XP_014157950.1">
    <property type="nucleotide sequence ID" value="XM_014302475.1"/>
</dbReference>
<protein>
    <submittedName>
        <fullName evidence="2">Uncharacterized protein</fullName>
    </submittedName>
</protein>